<dbReference type="Proteomes" id="UP000747542">
    <property type="component" value="Unassembled WGS sequence"/>
</dbReference>
<feature type="non-terminal residue" evidence="1">
    <location>
        <position position="489"/>
    </location>
</feature>
<reference evidence="1" key="1">
    <citation type="journal article" date="2021" name="Sci. Adv.">
        <title>The American lobster genome reveals insights on longevity, neural, and immune adaptations.</title>
        <authorList>
            <person name="Polinski J.M."/>
            <person name="Zimin A.V."/>
            <person name="Clark K.F."/>
            <person name="Kohn A.B."/>
            <person name="Sadowski N."/>
            <person name="Timp W."/>
            <person name="Ptitsyn A."/>
            <person name="Khanna P."/>
            <person name="Romanova D.Y."/>
            <person name="Williams P."/>
            <person name="Greenwood S.J."/>
            <person name="Moroz L.L."/>
            <person name="Walt D.R."/>
            <person name="Bodnar A.G."/>
        </authorList>
    </citation>
    <scope>NUCLEOTIDE SEQUENCE</scope>
    <source>
        <strain evidence="1">GMGI-L3</strain>
    </source>
</reference>
<name>A0A8J5MLJ5_HOMAM</name>
<gene>
    <name evidence="1" type="ORF">Hamer_G019251</name>
</gene>
<evidence type="ECO:0000313" key="1">
    <source>
        <dbReference type="EMBL" id="KAG7155841.1"/>
    </source>
</evidence>
<organism evidence="1 2">
    <name type="scientific">Homarus americanus</name>
    <name type="common">American lobster</name>
    <dbReference type="NCBI Taxonomy" id="6706"/>
    <lineage>
        <taxon>Eukaryota</taxon>
        <taxon>Metazoa</taxon>
        <taxon>Ecdysozoa</taxon>
        <taxon>Arthropoda</taxon>
        <taxon>Crustacea</taxon>
        <taxon>Multicrustacea</taxon>
        <taxon>Malacostraca</taxon>
        <taxon>Eumalacostraca</taxon>
        <taxon>Eucarida</taxon>
        <taxon>Decapoda</taxon>
        <taxon>Pleocyemata</taxon>
        <taxon>Astacidea</taxon>
        <taxon>Nephropoidea</taxon>
        <taxon>Nephropidae</taxon>
        <taxon>Homarus</taxon>
    </lineage>
</organism>
<protein>
    <recommendedName>
        <fullName evidence="3">BZIP domain-containing protein</fullName>
    </recommendedName>
</protein>
<evidence type="ECO:0008006" key="3">
    <source>
        <dbReference type="Google" id="ProtNLM"/>
    </source>
</evidence>
<dbReference type="EMBL" id="JAHLQT010040280">
    <property type="protein sequence ID" value="KAG7155841.1"/>
    <property type="molecule type" value="Genomic_DNA"/>
</dbReference>
<dbReference type="AlphaFoldDB" id="A0A8J5MLJ5"/>
<proteinExistence type="predicted"/>
<evidence type="ECO:0000313" key="2">
    <source>
        <dbReference type="Proteomes" id="UP000747542"/>
    </source>
</evidence>
<keyword evidence="2" id="KW-1185">Reference proteome</keyword>
<accession>A0A8J5MLJ5</accession>
<comment type="caution">
    <text evidence="1">The sequence shown here is derived from an EMBL/GenBank/DDBJ whole genome shotgun (WGS) entry which is preliminary data.</text>
</comment>
<sequence>MAGAPDTTLLSLENAYEMLNAPLTTLVTETNSCDDNYTSNVCSEGQSCQKETTMQPVQCHLAPAVNQSTNVSWGQGNYHTDGTGFGIGKEHINHNFPSGNTKLETYLVNIVPQTAIIPTAYPAGMSHTVPQTAQAQAFNFVGDQLQPHTQLLHNAVISGGDTKALSNDASTVTVDQTSGNKIMNCKLDNGKSGSQALNYVEDDTVCNLNSVNLEDFQNFVYHMQKIGGSKAFSTIENAAEQAVHSPFETLGSHEKYTEKEVCQFGSLSCVNIPNDDLGAMCADSFIQQSSDTSQPNTAQPKDGTVNCIDDHLDSTGKCTNSVEINTQNILEERLQVADNTGTLLVLQSMDSQVRETKDIRESADIIQPTINSEPPIAINCMSGTNMAKGSLRRRKRKLPSTREKLYDHLVPYEDENQERKRLDAIRAKKNREKNKKLIDHQAATIRQLQAEKDSMAKVIEGQRQHEKTLLNYIEENCGITFLPYCSVKI</sequence>